<gene>
    <name evidence="6" type="ORF">BST96_16720</name>
</gene>
<dbReference type="PANTHER" id="PTHR43280:SF30">
    <property type="entry name" value="MMSAB OPERON REGULATORY PROTEIN"/>
    <property type="match status" value="1"/>
</dbReference>
<dbReference type="Pfam" id="PF02311">
    <property type="entry name" value="AraC_binding"/>
    <property type="match status" value="1"/>
</dbReference>
<dbReference type="STRING" id="716816.BST96_16720"/>
<evidence type="ECO:0000256" key="3">
    <source>
        <dbReference type="ARBA" id="ARBA00023159"/>
    </source>
</evidence>
<dbReference type="InterPro" id="IPR009057">
    <property type="entry name" value="Homeodomain-like_sf"/>
</dbReference>
<keyword evidence="3" id="KW-0010">Activator</keyword>
<dbReference type="GO" id="GO:0043565">
    <property type="term" value="F:sequence-specific DNA binding"/>
    <property type="evidence" value="ECO:0007669"/>
    <property type="project" value="InterPro"/>
</dbReference>
<evidence type="ECO:0000256" key="1">
    <source>
        <dbReference type="ARBA" id="ARBA00023015"/>
    </source>
</evidence>
<keyword evidence="4" id="KW-0804">Transcription</keyword>
<dbReference type="Gene3D" id="2.60.120.280">
    <property type="entry name" value="Regulatory protein AraC"/>
    <property type="match status" value="1"/>
</dbReference>
<evidence type="ECO:0000259" key="5">
    <source>
        <dbReference type="PROSITE" id="PS01124"/>
    </source>
</evidence>
<dbReference type="Pfam" id="PF12833">
    <property type="entry name" value="HTH_18"/>
    <property type="match status" value="1"/>
</dbReference>
<dbReference type="InterPro" id="IPR018062">
    <property type="entry name" value="HTH_AraC-typ_CS"/>
</dbReference>
<dbReference type="InterPro" id="IPR003313">
    <property type="entry name" value="AraC-bd"/>
</dbReference>
<feature type="domain" description="HTH araC/xylS-type" evidence="5">
    <location>
        <begin position="193"/>
        <end position="291"/>
    </location>
</feature>
<keyword evidence="7" id="KW-1185">Reference proteome</keyword>
<dbReference type="PANTHER" id="PTHR43280">
    <property type="entry name" value="ARAC-FAMILY TRANSCRIPTIONAL REGULATOR"/>
    <property type="match status" value="1"/>
</dbReference>
<evidence type="ECO:0000313" key="7">
    <source>
        <dbReference type="Proteomes" id="UP000193450"/>
    </source>
</evidence>
<dbReference type="PRINTS" id="PR00032">
    <property type="entry name" value="HTHARAC"/>
</dbReference>
<dbReference type="InterPro" id="IPR018060">
    <property type="entry name" value="HTH_AraC"/>
</dbReference>
<keyword evidence="1" id="KW-0805">Transcription regulation</keyword>
<evidence type="ECO:0000256" key="2">
    <source>
        <dbReference type="ARBA" id="ARBA00023125"/>
    </source>
</evidence>
<protein>
    <recommendedName>
        <fullName evidence="5">HTH araC/xylS-type domain-containing protein</fullName>
    </recommendedName>
</protein>
<dbReference type="PROSITE" id="PS01124">
    <property type="entry name" value="HTH_ARAC_FAMILY_2"/>
    <property type="match status" value="1"/>
</dbReference>
<dbReference type="SUPFAM" id="SSF51215">
    <property type="entry name" value="Regulatory protein AraC"/>
    <property type="match status" value="1"/>
</dbReference>
<dbReference type="InterPro" id="IPR037923">
    <property type="entry name" value="HTH-like"/>
</dbReference>
<dbReference type="KEGG" id="osg:BST96_16720"/>
<proteinExistence type="predicted"/>
<dbReference type="GO" id="GO:0003700">
    <property type="term" value="F:DNA-binding transcription factor activity"/>
    <property type="evidence" value="ECO:0007669"/>
    <property type="project" value="InterPro"/>
</dbReference>
<dbReference type="SUPFAM" id="SSF46689">
    <property type="entry name" value="Homeodomain-like"/>
    <property type="match status" value="2"/>
</dbReference>
<dbReference type="AlphaFoldDB" id="A0A1X9NGT3"/>
<evidence type="ECO:0000256" key="4">
    <source>
        <dbReference type="ARBA" id="ARBA00023163"/>
    </source>
</evidence>
<keyword evidence="2" id="KW-0238">DNA-binding</keyword>
<dbReference type="RefSeq" id="WP_085759788.1">
    <property type="nucleotide sequence ID" value="NZ_CP019343.1"/>
</dbReference>
<dbReference type="Gene3D" id="1.10.10.60">
    <property type="entry name" value="Homeodomain-like"/>
    <property type="match status" value="2"/>
</dbReference>
<accession>A0A1X9NGT3</accession>
<organism evidence="6 7">
    <name type="scientific">Oceanicoccus sagamiensis</name>
    <dbReference type="NCBI Taxonomy" id="716816"/>
    <lineage>
        <taxon>Bacteria</taxon>
        <taxon>Pseudomonadati</taxon>
        <taxon>Pseudomonadota</taxon>
        <taxon>Gammaproteobacteria</taxon>
        <taxon>Cellvibrionales</taxon>
        <taxon>Spongiibacteraceae</taxon>
        <taxon>Oceanicoccus</taxon>
    </lineage>
</organism>
<dbReference type="OrthoDB" id="9803764at2"/>
<dbReference type="SMART" id="SM00342">
    <property type="entry name" value="HTH_ARAC"/>
    <property type="match status" value="1"/>
</dbReference>
<dbReference type="InterPro" id="IPR020449">
    <property type="entry name" value="Tscrpt_reg_AraC-type_HTH"/>
</dbReference>
<dbReference type="EMBL" id="CP019343">
    <property type="protein sequence ID" value="ARN75602.1"/>
    <property type="molecule type" value="Genomic_DNA"/>
</dbReference>
<reference evidence="6 7" key="1">
    <citation type="submission" date="2016-11" db="EMBL/GenBank/DDBJ databases">
        <title>Trade-off between light-utilization and light-protection in marine flavobacteria.</title>
        <authorList>
            <person name="Kumagai Y."/>
        </authorList>
    </citation>
    <scope>NUCLEOTIDE SEQUENCE [LARGE SCALE GENOMIC DNA]</scope>
    <source>
        <strain evidence="6 7">NBRC 107125</strain>
    </source>
</reference>
<dbReference type="CDD" id="cd06986">
    <property type="entry name" value="cupin_MmsR-like_N"/>
    <property type="match status" value="1"/>
</dbReference>
<sequence>MTITSQWPLSRDGIRFIVPEFMVKSLAEHALTKDCYPVAMGYYPNAFGHRMERQQHQDHLLIYCTDGEGTVDAGDTTLTIQAGDILVLPKGIAHQYQAKTNTPWSIYWIHFAGELSNLFLEPLLNEEQSLTVLSPGAHTKIVSDFETLLEVRQTGYNQRNFIHASNLLKQLLSYLSASHPRTTTREGLHFDLDAVHALMQEKLHGQLALEELADKVNLSKYHFSSKYKAITGQSPIQHFLHLKMEHACFLLDISGNSIKAISRNLGYEDSYYFSRLFKKIIGVSPRQYRQLKRG</sequence>
<dbReference type="Proteomes" id="UP000193450">
    <property type="component" value="Chromosome"/>
</dbReference>
<dbReference type="PROSITE" id="PS00041">
    <property type="entry name" value="HTH_ARAC_FAMILY_1"/>
    <property type="match status" value="1"/>
</dbReference>
<name>A0A1X9NGT3_9GAMM</name>
<evidence type="ECO:0000313" key="6">
    <source>
        <dbReference type="EMBL" id="ARN75602.1"/>
    </source>
</evidence>